<name>A0A9P8A3E5_MORAP</name>
<evidence type="ECO:0000256" key="7">
    <source>
        <dbReference type="ARBA" id="ARBA00023180"/>
    </source>
</evidence>
<dbReference type="Proteomes" id="UP000717515">
    <property type="component" value="Unassembled WGS sequence"/>
</dbReference>
<sequence>MQLTSFSTNARKGSTIPIQALFWGVAAAAISLAGLRHVFDPADSTRCKSLLNDGSWLDNQRTQWQPKGCMLRPYDTQHTKSCLGGSRVVMIGDSVVRQLYYSLVKKVLPEANTDGDRHSDIFFQDPVSGTAFEFYWDPVLNSTKTMAILDPSPYQQTPDGDIPSIFLVGSGLWYLRYSEWTGGLEQWRQRMDELVQAMRQHGHSSLGHNLFISPISAVNTDKLSEERLRTLLPKDIEEMNNYLREAVRDGPMTVPFSWNKMTMTAASATKDGLHYVEKVMTAEADVLLNFVCNNKLTKVAPMAATCCYDYPNNSGVQTFMLLIFLVWLPMGYIVQTYYRQHPSSALFPSAAILRAFLIVAASVVYMYYADRTSLFAKGNKMFSASSFASLTFLSIAAGCLTLKKADKEQPFLSRDQTDEWKGWMQIIILIYHYVGASSVSAIYNPVRMLVASYLFMTGFGHFVFFYKKADFGFVRVASILTRLNLLTILLTYTMETTYLSYYFAPLVSFFYLIIYAMMYIGHSYNHNPVFIVSKIVVTAILTATMVHTPAVLDSAFGLLHFLFGVTWSASEWRFRLQLDVWIVFVGALFAFVFIKAQELSITTHPHWNAIRQTTIATAVVGLLGYFVFEASMQKLEYNHYHPYVSWIPILAFVVLRNSTASLRNTTSTFYAFIGKCSLETFICQFHIWLAGDTKGILVLWPWIGDTGSWTINLAVSTLLFVCLSHTLSGATGVLSDWLITGREPKSDTSGPSAVQIIIPQHQPPPPLSVSTPLSALSSSQDRESPGPLLPLNIRRQSVMVSPISVSAGTVGPSTLKKLMDASLLREATSPSPKAAQNEAGLHPQQAEDPSRGFYKGSHDQEKNKSQGSTSSNGREGEGSSKRAAVALQIDTTNTEGASSRPCATSVPSPTSVTFKSLWMQPTWKVIIFFSMIWVLNYVST</sequence>
<dbReference type="GO" id="GO:0016020">
    <property type="term" value="C:membrane"/>
    <property type="evidence" value="ECO:0007669"/>
    <property type="project" value="UniProtKB-SubCell"/>
</dbReference>
<comment type="caution">
    <text evidence="11">The sequence shown here is derived from an EMBL/GenBank/DDBJ whole genome shotgun (WGS) entry which is preliminary data.</text>
</comment>
<feature type="transmembrane region" description="Helical" evidence="9">
    <location>
        <begin position="640"/>
        <end position="657"/>
    </location>
</feature>
<feature type="transmembrane region" description="Helical" evidence="9">
    <location>
        <begin position="346"/>
        <end position="369"/>
    </location>
</feature>
<keyword evidence="4 9" id="KW-0812">Transmembrane</keyword>
<comment type="similarity">
    <text evidence="2">Belongs to the PC-esterase family. CASD1 subfamily.</text>
</comment>
<evidence type="ECO:0000259" key="10">
    <source>
        <dbReference type="Pfam" id="PF07779"/>
    </source>
</evidence>
<evidence type="ECO:0000313" key="11">
    <source>
        <dbReference type="EMBL" id="KAG9322670.1"/>
    </source>
</evidence>
<dbReference type="AlphaFoldDB" id="A0A9P8A3E5"/>
<gene>
    <name evidence="11" type="ORF">KVV02_007937</name>
</gene>
<feature type="transmembrane region" description="Helical" evidence="9">
    <location>
        <begin position="572"/>
        <end position="594"/>
    </location>
</feature>
<dbReference type="EMBL" id="JAIFTL010000135">
    <property type="protein sequence ID" value="KAG9322670.1"/>
    <property type="molecule type" value="Genomic_DNA"/>
</dbReference>
<keyword evidence="7" id="KW-0325">Glycoprotein</keyword>
<dbReference type="Pfam" id="PF07779">
    <property type="entry name" value="Cas1_AcylT"/>
    <property type="match status" value="1"/>
</dbReference>
<feature type="transmembrane region" description="Helical" evidence="9">
    <location>
        <begin position="315"/>
        <end position="334"/>
    </location>
</feature>
<keyword evidence="6 9" id="KW-0472">Membrane</keyword>
<feature type="compositionally biased region" description="Low complexity" evidence="8">
    <location>
        <begin position="768"/>
        <end position="779"/>
    </location>
</feature>
<keyword evidence="5 9" id="KW-1133">Transmembrane helix</keyword>
<evidence type="ECO:0000256" key="2">
    <source>
        <dbReference type="ARBA" id="ARBA00010666"/>
    </source>
</evidence>
<dbReference type="PANTHER" id="PTHR13533:SF1">
    <property type="entry name" value="N-ACETYLNEURAMINATE 9-O-ACETYLTRANSFERASE"/>
    <property type="match status" value="1"/>
</dbReference>
<dbReference type="GO" id="GO:0005975">
    <property type="term" value="P:carbohydrate metabolic process"/>
    <property type="evidence" value="ECO:0007669"/>
    <property type="project" value="UniProtKB-ARBA"/>
</dbReference>
<proteinExistence type="inferred from homology"/>
<comment type="subcellular location">
    <subcellularLocation>
        <location evidence="1">Membrane</location>
        <topology evidence="1">Multi-pass membrane protein</topology>
    </subcellularLocation>
</comment>
<feature type="domain" description="Cas1p 10 TM acyl transferase" evidence="10">
    <location>
        <begin position="301"/>
        <end position="742"/>
    </location>
</feature>
<evidence type="ECO:0000256" key="6">
    <source>
        <dbReference type="ARBA" id="ARBA00023136"/>
    </source>
</evidence>
<feature type="transmembrane region" description="Helical" evidence="9">
    <location>
        <begin position="529"/>
        <end position="552"/>
    </location>
</feature>
<feature type="transmembrane region" description="Helical" evidence="9">
    <location>
        <begin position="423"/>
        <end position="443"/>
    </location>
</feature>
<evidence type="ECO:0000256" key="8">
    <source>
        <dbReference type="SAM" id="MobiDB-lite"/>
    </source>
</evidence>
<evidence type="ECO:0000256" key="9">
    <source>
        <dbReference type="SAM" id="Phobius"/>
    </source>
</evidence>
<feature type="region of interest" description="Disordered" evidence="8">
    <location>
        <begin position="826"/>
        <end position="881"/>
    </location>
</feature>
<reference evidence="11" key="1">
    <citation type="submission" date="2021-07" db="EMBL/GenBank/DDBJ databases">
        <title>Draft genome of Mortierella alpina, strain LL118, isolated from an aspen leaf litter sample.</title>
        <authorList>
            <person name="Yang S."/>
            <person name="Vinatzer B.A."/>
        </authorList>
    </citation>
    <scope>NUCLEOTIDE SEQUENCE</scope>
    <source>
        <strain evidence="11">LL118</strain>
    </source>
</reference>
<evidence type="ECO:0000256" key="1">
    <source>
        <dbReference type="ARBA" id="ARBA00004141"/>
    </source>
</evidence>
<feature type="transmembrane region" description="Helical" evidence="9">
    <location>
        <begin position="449"/>
        <end position="466"/>
    </location>
</feature>
<feature type="transmembrane region" description="Helical" evidence="9">
    <location>
        <begin position="498"/>
        <end position="517"/>
    </location>
</feature>
<evidence type="ECO:0000256" key="4">
    <source>
        <dbReference type="ARBA" id="ARBA00022692"/>
    </source>
</evidence>
<dbReference type="GO" id="GO:0016740">
    <property type="term" value="F:transferase activity"/>
    <property type="evidence" value="ECO:0007669"/>
    <property type="project" value="UniProtKB-KW"/>
</dbReference>
<feature type="transmembrane region" description="Helical" evidence="9">
    <location>
        <begin position="381"/>
        <end position="402"/>
    </location>
</feature>
<accession>A0A9P8A3E5</accession>
<protein>
    <recommendedName>
        <fullName evidence="10">Cas1p 10 TM acyl transferase domain-containing protein</fullName>
    </recommendedName>
</protein>
<evidence type="ECO:0000256" key="5">
    <source>
        <dbReference type="ARBA" id="ARBA00022989"/>
    </source>
</evidence>
<evidence type="ECO:0000313" key="12">
    <source>
        <dbReference type="Proteomes" id="UP000717515"/>
    </source>
</evidence>
<dbReference type="PANTHER" id="PTHR13533">
    <property type="entry name" value="N-ACETYLNEURAMINATE 9-O-ACETYLTRANSFERASE"/>
    <property type="match status" value="1"/>
</dbReference>
<feature type="region of interest" description="Disordered" evidence="8">
    <location>
        <begin position="757"/>
        <end position="791"/>
    </location>
</feature>
<feature type="transmembrane region" description="Helical" evidence="9">
    <location>
        <begin position="606"/>
        <end position="628"/>
    </location>
</feature>
<dbReference type="InterPro" id="IPR012419">
    <property type="entry name" value="Cas1_AcylTrans_dom"/>
</dbReference>
<dbReference type="GO" id="GO:0005794">
    <property type="term" value="C:Golgi apparatus"/>
    <property type="evidence" value="ECO:0007669"/>
    <property type="project" value="UniProtKB-ARBA"/>
</dbReference>
<feature type="transmembrane region" description="Helical" evidence="9">
    <location>
        <begin position="20"/>
        <end position="39"/>
    </location>
</feature>
<organism evidence="11 12">
    <name type="scientific">Mortierella alpina</name>
    <name type="common">Oleaginous fungus</name>
    <name type="synonym">Mortierella renispora</name>
    <dbReference type="NCBI Taxonomy" id="64518"/>
    <lineage>
        <taxon>Eukaryota</taxon>
        <taxon>Fungi</taxon>
        <taxon>Fungi incertae sedis</taxon>
        <taxon>Mucoromycota</taxon>
        <taxon>Mortierellomycotina</taxon>
        <taxon>Mortierellomycetes</taxon>
        <taxon>Mortierellales</taxon>
        <taxon>Mortierellaceae</taxon>
        <taxon>Mortierella</taxon>
    </lineage>
</organism>
<keyword evidence="3" id="KW-0808">Transferase</keyword>
<evidence type="ECO:0000256" key="3">
    <source>
        <dbReference type="ARBA" id="ARBA00022679"/>
    </source>
</evidence>
<feature type="transmembrane region" description="Helical" evidence="9">
    <location>
        <begin position="709"/>
        <end position="734"/>
    </location>
</feature>